<protein>
    <recommendedName>
        <fullName evidence="5">MYND-type domain-containing protein</fullName>
    </recommendedName>
</protein>
<evidence type="ECO:0000256" key="4">
    <source>
        <dbReference type="PROSITE-ProRule" id="PRU00134"/>
    </source>
</evidence>
<dbReference type="AlphaFoldDB" id="A0A0D7AY49"/>
<name>A0A0D7AY49_9AGAR</name>
<evidence type="ECO:0000256" key="2">
    <source>
        <dbReference type="ARBA" id="ARBA00022771"/>
    </source>
</evidence>
<gene>
    <name evidence="6" type="ORF">CYLTODRAFT_494392</name>
</gene>
<dbReference type="InterPro" id="IPR002893">
    <property type="entry name" value="Znf_MYND"/>
</dbReference>
<dbReference type="InterPro" id="IPR036770">
    <property type="entry name" value="Ankyrin_rpt-contain_sf"/>
</dbReference>
<keyword evidence="2 4" id="KW-0863">Zinc-finger</keyword>
<dbReference type="Pfam" id="PF01753">
    <property type="entry name" value="zf-MYND"/>
    <property type="match status" value="1"/>
</dbReference>
<evidence type="ECO:0000313" key="6">
    <source>
        <dbReference type="EMBL" id="KIY62814.1"/>
    </source>
</evidence>
<dbReference type="EMBL" id="KN880746">
    <property type="protein sequence ID" value="KIY62814.1"/>
    <property type="molecule type" value="Genomic_DNA"/>
</dbReference>
<keyword evidence="7" id="KW-1185">Reference proteome</keyword>
<proteinExistence type="predicted"/>
<evidence type="ECO:0000259" key="5">
    <source>
        <dbReference type="PROSITE" id="PS50865"/>
    </source>
</evidence>
<dbReference type="GO" id="GO:0008270">
    <property type="term" value="F:zinc ion binding"/>
    <property type="evidence" value="ECO:0007669"/>
    <property type="project" value="UniProtKB-KW"/>
</dbReference>
<dbReference type="PANTHER" id="PTHR24118">
    <property type="entry name" value="POTE ANKYRIN DOMAIN"/>
    <property type="match status" value="1"/>
</dbReference>
<dbReference type="Proteomes" id="UP000054007">
    <property type="component" value="Unassembled WGS sequence"/>
</dbReference>
<evidence type="ECO:0000256" key="3">
    <source>
        <dbReference type="ARBA" id="ARBA00022833"/>
    </source>
</evidence>
<dbReference type="OrthoDB" id="432970at2759"/>
<dbReference type="SMART" id="SM00248">
    <property type="entry name" value="ANK"/>
    <property type="match status" value="3"/>
</dbReference>
<feature type="domain" description="MYND-type" evidence="5">
    <location>
        <begin position="461"/>
        <end position="503"/>
    </location>
</feature>
<accession>A0A0D7AY49</accession>
<dbReference type="PANTHER" id="PTHR24118:SF99">
    <property type="entry name" value="POTE ANKYRIN DOMAIN FAMILY MEMBER 3C-RELATED"/>
    <property type="match status" value="1"/>
</dbReference>
<dbReference type="Gene3D" id="6.10.140.2220">
    <property type="match status" value="1"/>
</dbReference>
<evidence type="ECO:0000256" key="1">
    <source>
        <dbReference type="ARBA" id="ARBA00022723"/>
    </source>
</evidence>
<dbReference type="SUPFAM" id="SSF48403">
    <property type="entry name" value="Ankyrin repeat"/>
    <property type="match status" value="1"/>
</dbReference>
<sequence length="541" mass="61181">MASADCHPFLPPDLLKSLAADPQVDSEESEIFNPDFEKFRVESTALRNPSGAPAVGRIDQKLVRPPFPVPMAPDFNLTDPRFEVNRRDFAERSNKSFLHLAASQADLLLAYEVIRMGISPDMKDRAGVTPLHMTLTYMLMLAKLLVRLGFPPEVLAQVTSRLSSPGKIQIQVDRMKTQLYSLERIAILLIEQHADVNVIAYDRSILSVAVELGNWTIVELLLKHGAKRLKPTQLTFSKPTDKTRYNALLKKTPIPTIRPPRLCPCHSGKPLDECHNTTNPPSYPQYMICGCGRKRTYGDCCAKRGTRLVEGWFPQVSRLVAYEKTKVPTGIPEDLHKYYYKALETSSKPMSPEDDKAAKAAVGQNKGNFLMPFIEKLGYGDEMDPAFLHALNHTSEWFPRPWGSEITKNKMLERMLEWNGLIDEYISQHLHDDKFMRTAVEIEVDAKIAVHGGPLYRHCEAEGCDQTEKRDVPKLQACAGCKMIFYCNKDCQVADWKKHKSKCKPRTHPPQVLETQKLIEHVCDQLGVALGMMEEQGDLKK</sequence>
<keyword evidence="1" id="KW-0479">Metal-binding</keyword>
<dbReference type="InterPro" id="IPR002110">
    <property type="entry name" value="Ankyrin_rpt"/>
</dbReference>
<dbReference type="SUPFAM" id="SSF144232">
    <property type="entry name" value="HIT/MYND zinc finger-like"/>
    <property type="match status" value="1"/>
</dbReference>
<organism evidence="6 7">
    <name type="scientific">Cylindrobasidium torrendii FP15055 ss-10</name>
    <dbReference type="NCBI Taxonomy" id="1314674"/>
    <lineage>
        <taxon>Eukaryota</taxon>
        <taxon>Fungi</taxon>
        <taxon>Dikarya</taxon>
        <taxon>Basidiomycota</taxon>
        <taxon>Agaricomycotina</taxon>
        <taxon>Agaricomycetes</taxon>
        <taxon>Agaricomycetidae</taxon>
        <taxon>Agaricales</taxon>
        <taxon>Marasmiineae</taxon>
        <taxon>Physalacriaceae</taxon>
        <taxon>Cylindrobasidium</taxon>
    </lineage>
</organism>
<dbReference type="PROSITE" id="PS50865">
    <property type="entry name" value="ZF_MYND_2"/>
    <property type="match status" value="1"/>
</dbReference>
<dbReference type="STRING" id="1314674.A0A0D7AY49"/>
<dbReference type="Gene3D" id="1.25.40.20">
    <property type="entry name" value="Ankyrin repeat-containing domain"/>
    <property type="match status" value="1"/>
</dbReference>
<evidence type="ECO:0000313" key="7">
    <source>
        <dbReference type="Proteomes" id="UP000054007"/>
    </source>
</evidence>
<keyword evidence="3" id="KW-0862">Zinc</keyword>
<reference evidence="6 7" key="1">
    <citation type="journal article" date="2015" name="Fungal Genet. Biol.">
        <title>Evolution of novel wood decay mechanisms in Agaricales revealed by the genome sequences of Fistulina hepatica and Cylindrobasidium torrendii.</title>
        <authorList>
            <person name="Floudas D."/>
            <person name="Held B.W."/>
            <person name="Riley R."/>
            <person name="Nagy L.G."/>
            <person name="Koehler G."/>
            <person name="Ransdell A.S."/>
            <person name="Younus H."/>
            <person name="Chow J."/>
            <person name="Chiniquy J."/>
            <person name="Lipzen A."/>
            <person name="Tritt A."/>
            <person name="Sun H."/>
            <person name="Haridas S."/>
            <person name="LaButti K."/>
            <person name="Ohm R.A."/>
            <person name="Kues U."/>
            <person name="Blanchette R.A."/>
            <person name="Grigoriev I.V."/>
            <person name="Minto R.E."/>
            <person name="Hibbett D.S."/>
        </authorList>
    </citation>
    <scope>NUCLEOTIDE SEQUENCE [LARGE SCALE GENOMIC DNA]</scope>
    <source>
        <strain evidence="6 7">FP15055 ss-10</strain>
    </source>
</reference>